<dbReference type="Proteomes" id="UP001596413">
    <property type="component" value="Unassembled WGS sequence"/>
</dbReference>
<comment type="caution">
    <text evidence="2">The sequence shown here is derived from an EMBL/GenBank/DDBJ whole genome shotgun (WGS) entry which is preliminary data.</text>
</comment>
<accession>A0ABW2GQH6</accession>
<reference evidence="3" key="1">
    <citation type="journal article" date="2019" name="Int. J. Syst. Evol. Microbiol.">
        <title>The Global Catalogue of Microorganisms (GCM) 10K type strain sequencing project: providing services to taxonomists for standard genome sequencing and annotation.</title>
        <authorList>
            <consortium name="The Broad Institute Genomics Platform"/>
            <consortium name="The Broad Institute Genome Sequencing Center for Infectious Disease"/>
            <person name="Wu L."/>
            <person name="Ma J."/>
        </authorList>
    </citation>
    <scope>NUCLEOTIDE SEQUENCE [LARGE SCALE GENOMIC DNA]</scope>
    <source>
        <strain evidence="3">CGMCC 1.13681</strain>
    </source>
</reference>
<protein>
    <submittedName>
        <fullName evidence="2">Insulinase family protein</fullName>
    </submittedName>
</protein>
<dbReference type="Gene3D" id="3.30.830.10">
    <property type="entry name" value="Metalloenzyme, LuxS/M16 peptidase-like"/>
    <property type="match status" value="2"/>
</dbReference>
<organism evidence="2 3">
    <name type="scientific">Streptomyces polyrhachis</name>
    <dbReference type="NCBI Taxonomy" id="1282885"/>
    <lineage>
        <taxon>Bacteria</taxon>
        <taxon>Bacillati</taxon>
        <taxon>Actinomycetota</taxon>
        <taxon>Actinomycetes</taxon>
        <taxon>Kitasatosporales</taxon>
        <taxon>Streptomycetaceae</taxon>
        <taxon>Streptomyces</taxon>
    </lineage>
</organism>
<feature type="compositionally biased region" description="Basic and acidic residues" evidence="1">
    <location>
        <begin position="482"/>
        <end position="495"/>
    </location>
</feature>
<dbReference type="SUPFAM" id="SSF63411">
    <property type="entry name" value="LuxS/MPP-like metallohydrolase"/>
    <property type="match status" value="2"/>
</dbReference>
<evidence type="ECO:0000256" key="1">
    <source>
        <dbReference type="SAM" id="MobiDB-lite"/>
    </source>
</evidence>
<dbReference type="EMBL" id="JBHSZO010000059">
    <property type="protein sequence ID" value="MFC7221301.1"/>
    <property type="molecule type" value="Genomic_DNA"/>
</dbReference>
<gene>
    <name evidence="2" type="ORF">ACFQLX_24510</name>
</gene>
<feature type="region of interest" description="Disordered" evidence="1">
    <location>
        <begin position="482"/>
        <end position="504"/>
    </location>
</feature>
<evidence type="ECO:0000313" key="3">
    <source>
        <dbReference type="Proteomes" id="UP001596413"/>
    </source>
</evidence>
<dbReference type="InterPro" id="IPR011249">
    <property type="entry name" value="Metalloenz_LuxS/M16"/>
</dbReference>
<proteinExistence type="predicted"/>
<sequence>MAEPTVDGIRTTTVSGVRTVLAARPGPMAAGLLFRVGRADETLATSGLTHLVEHLALHERGLGEGHYNGATADAYTHFHVQGTPREVLAYLNGVCAALADLPLHRLETEKEILRTEEAGRGGGANRRLPLWRYGAQGYGLLSYPELGLPRLDAATVQSWVRTWFTRENAVLWITAEDVPAGLDLTPLPSGTWYGTPAVTSALPTTPAYLGGEDGGVVYDTVVRRSAAAGLYAELLGRELFRDLRKKGGYSYTAAADYSPRDADFAVVTALADALADKQDAVLGGFVDVLARLRRRDVERADLDAVREAALAHFDAPDLPAVRLPGYARNLLYGHRNQSVAELCAELLAVTPRQIRAVAQEGAAAGLLQVPGGRDAEWAGFTQAPLYSLATVNGPTYPAIGQDGVHLVVGEEGVSLLTPGGAATVRYEECALMSAVPDGARRLTGRDGIVVAVEPTLFRLPPQALALIDARVADTAVVREAPRAAEDIPQPPKEKTGTGFFRRKK</sequence>
<evidence type="ECO:0000313" key="2">
    <source>
        <dbReference type="EMBL" id="MFC7221301.1"/>
    </source>
</evidence>
<dbReference type="RefSeq" id="WP_386418561.1">
    <property type="nucleotide sequence ID" value="NZ_JBHSZO010000059.1"/>
</dbReference>
<name>A0ABW2GQH6_9ACTN</name>
<keyword evidence="3" id="KW-1185">Reference proteome</keyword>